<organism evidence="2 3">
    <name type="scientific">Eisenbergiella porci</name>
    <dbReference type="NCBI Taxonomy" id="2652274"/>
    <lineage>
        <taxon>Bacteria</taxon>
        <taxon>Bacillati</taxon>
        <taxon>Bacillota</taxon>
        <taxon>Clostridia</taxon>
        <taxon>Lachnospirales</taxon>
        <taxon>Lachnospiraceae</taxon>
        <taxon>Eisenbergiella</taxon>
    </lineage>
</organism>
<feature type="transmembrane region" description="Helical" evidence="1">
    <location>
        <begin position="136"/>
        <end position="156"/>
    </location>
</feature>
<comment type="caution">
    <text evidence="2">The sequence shown here is derived from an EMBL/GenBank/DDBJ whole genome shotgun (WGS) entry which is preliminary data.</text>
</comment>
<sequence>MEQNFVFQVTAPDVDALLPEVSSALEQWMELASRRKYPKLWALTDRINRWNKAPTARTKRRRQGQVQGLVNWIVAMVVLPVAFLTPDSPLLVVVGALCLGIGVVELWRYLPKTLGILSLLAGAFFLMTALGDPDEMAVLVYLAAQYLIVALASLLVRKRQDPYDRAARNLLRKRNAVKGLELARFIFSEEKFSLGWKDASKTKPAEEAAYYRDVQQVIEAESILLIVCCKKVLFLQKKDLLEGTIPELRAFLRERVPYVEGATERRKESVS</sequence>
<evidence type="ECO:0000313" key="2">
    <source>
        <dbReference type="EMBL" id="MSS89898.1"/>
    </source>
</evidence>
<feature type="transmembrane region" description="Helical" evidence="1">
    <location>
        <begin position="114"/>
        <end position="130"/>
    </location>
</feature>
<evidence type="ECO:0000313" key="3">
    <source>
        <dbReference type="Proteomes" id="UP000436047"/>
    </source>
</evidence>
<proteinExistence type="predicted"/>
<dbReference type="Proteomes" id="UP000436047">
    <property type="component" value="Unassembled WGS sequence"/>
</dbReference>
<dbReference type="GeneID" id="86054718"/>
<keyword evidence="1" id="KW-0472">Membrane</keyword>
<dbReference type="EMBL" id="VUMI01000029">
    <property type="protein sequence ID" value="MSS89898.1"/>
    <property type="molecule type" value="Genomic_DNA"/>
</dbReference>
<evidence type="ECO:0000256" key="1">
    <source>
        <dbReference type="SAM" id="Phobius"/>
    </source>
</evidence>
<keyword evidence="1" id="KW-0812">Transmembrane</keyword>
<accession>A0A6N7WKC3</accession>
<dbReference type="AlphaFoldDB" id="A0A6N7WKC3"/>
<evidence type="ECO:0008006" key="4">
    <source>
        <dbReference type="Google" id="ProtNLM"/>
    </source>
</evidence>
<reference evidence="2 3" key="1">
    <citation type="submission" date="2019-08" db="EMBL/GenBank/DDBJ databases">
        <title>In-depth cultivation of the pig gut microbiome towards novel bacterial diversity and tailored functional studies.</title>
        <authorList>
            <person name="Wylensek D."/>
            <person name="Hitch T.C.A."/>
            <person name="Clavel T."/>
        </authorList>
    </citation>
    <scope>NUCLEOTIDE SEQUENCE [LARGE SCALE GENOMIC DNA]</scope>
    <source>
        <strain evidence="2 3">WCA-389-WT-23B</strain>
    </source>
</reference>
<feature type="transmembrane region" description="Helical" evidence="1">
    <location>
        <begin position="90"/>
        <end position="107"/>
    </location>
</feature>
<keyword evidence="3" id="KW-1185">Reference proteome</keyword>
<gene>
    <name evidence="2" type="ORF">FYJ45_16895</name>
</gene>
<feature type="transmembrane region" description="Helical" evidence="1">
    <location>
        <begin position="66"/>
        <end position="84"/>
    </location>
</feature>
<keyword evidence="1" id="KW-1133">Transmembrane helix</keyword>
<protein>
    <recommendedName>
        <fullName evidence="4">YcxB family protein</fullName>
    </recommendedName>
</protein>
<name>A0A6N7WKC3_9FIRM</name>
<dbReference type="RefSeq" id="WP_154465996.1">
    <property type="nucleotide sequence ID" value="NZ_VUMI01000029.1"/>
</dbReference>